<gene>
    <name evidence="2" type="ORF">VP01_3203g3</name>
    <name evidence="1" type="ORF">VP01_3256g2</name>
</gene>
<organism evidence="1 3">
    <name type="scientific">Puccinia sorghi</name>
    <dbReference type="NCBI Taxonomy" id="27349"/>
    <lineage>
        <taxon>Eukaryota</taxon>
        <taxon>Fungi</taxon>
        <taxon>Dikarya</taxon>
        <taxon>Basidiomycota</taxon>
        <taxon>Pucciniomycotina</taxon>
        <taxon>Pucciniomycetes</taxon>
        <taxon>Pucciniales</taxon>
        <taxon>Pucciniaceae</taxon>
        <taxon>Puccinia</taxon>
    </lineage>
</organism>
<dbReference type="EMBL" id="LAVV01008231">
    <property type="protein sequence ID" value="KNZ53385.1"/>
    <property type="molecule type" value="Genomic_DNA"/>
</dbReference>
<evidence type="ECO:0000313" key="1">
    <source>
        <dbReference type="EMBL" id="KNZ53385.1"/>
    </source>
</evidence>
<comment type="caution">
    <text evidence="1">The sequence shown here is derived from an EMBL/GenBank/DDBJ whole genome shotgun (WGS) entry which is preliminary data.</text>
</comment>
<dbReference type="AlphaFoldDB" id="A0A0L6UZW2"/>
<keyword evidence="3" id="KW-1185">Reference proteome</keyword>
<dbReference type="VEuPathDB" id="FungiDB:VP01_3203g3"/>
<dbReference type="EMBL" id="LAVV01008173">
    <property type="protein sequence ID" value="KNZ53559.1"/>
    <property type="molecule type" value="Genomic_DNA"/>
</dbReference>
<proteinExistence type="predicted"/>
<name>A0A0L6UZW2_9BASI</name>
<evidence type="ECO:0000313" key="2">
    <source>
        <dbReference type="EMBL" id="KNZ53559.1"/>
    </source>
</evidence>
<evidence type="ECO:0000313" key="3">
    <source>
        <dbReference type="Proteomes" id="UP000037035"/>
    </source>
</evidence>
<protein>
    <submittedName>
        <fullName evidence="1">Uncharacterized protein</fullName>
    </submittedName>
</protein>
<dbReference type="VEuPathDB" id="FungiDB:VP01_3256g2"/>
<sequence>MHFTQPNMEAMSMETYLEVENIPEENYITCAQLLVQRITHWKFFRNTHEEELKSLIFPFEVSRLLWEGVDFLEESSDKRLFHEDSGFIPSTPSPIA</sequence>
<dbReference type="Proteomes" id="UP000037035">
    <property type="component" value="Unassembled WGS sequence"/>
</dbReference>
<dbReference type="OrthoDB" id="2500879at2759"/>
<accession>A0A0L6UZW2</accession>
<reference evidence="1 3" key="1">
    <citation type="submission" date="2015-08" db="EMBL/GenBank/DDBJ databases">
        <title>Next Generation Sequencing and Analysis of the Genome of Puccinia sorghi L Schw, the Causal Agent of Maize Common Rust.</title>
        <authorList>
            <person name="Rochi L."/>
            <person name="Burguener G."/>
            <person name="Darino M."/>
            <person name="Turjanski A."/>
            <person name="Kreff E."/>
            <person name="Dieguez M.J."/>
            <person name="Sacco F."/>
        </authorList>
    </citation>
    <scope>NUCLEOTIDE SEQUENCE [LARGE SCALE GENOMIC DNA]</scope>
    <source>
        <strain evidence="1 3">RO10H11247</strain>
    </source>
</reference>